<feature type="compositionally biased region" description="Basic and acidic residues" evidence="5">
    <location>
        <begin position="327"/>
        <end position="387"/>
    </location>
</feature>
<dbReference type="Pfam" id="PF04112">
    <property type="entry name" value="Mak10"/>
    <property type="match status" value="1"/>
</dbReference>
<dbReference type="Pfam" id="PF25789">
    <property type="entry name" value="TPR_NAA35"/>
    <property type="match status" value="1"/>
</dbReference>
<dbReference type="OrthoDB" id="269405at2759"/>
<dbReference type="FunCoup" id="E3LZT7">
    <property type="interactions" value="3120"/>
</dbReference>
<dbReference type="InParanoid" id="E3LZT7"/>
<dbReference type="GO" id="GO:0008340">
    <property type="term" value="P:determination of adult lifespan"/>
    <property type="evidence" value="ECO:0007669"/>
    <property type="project" value="EnsemblMetazoa"/>
</dbReference>
<dbReference type="GO" id="GO:0040024">
    <property type="term" value="P:dauer larval development"/>
    <property type="evidence" value="ECO:0007669"/>
    <property type="project" value="EnsemblMetazoa"/>
</dbReference>
<evidence type="ECO:0000256" key="1">
    <source>
        <dbReference type="ARBA" id="ARBA00004496"/>
    </source>
</evidence>
<keyword evidence="3" id="KW-0963">Cytoplasm</keyword>
<proteinExistence type="inferred from homology"/>
<comment type="similarity">
    <text evidence="2">Belongs to the MAK10 family.</text>
</comment>
<dbReference type="EMBL" id="DS268420">
    <property type="protein sequence ID" value="EFO87924.1"/>
    <property type="molecule type" value="Genomic_DNA"/>
</dbReference>
<dbReference type="InterPro" id="IPR057982">
    <property type="entry name" value="TPR_NAA35"/>
</dbReference>
<evidence type="ECO:0000259" key="7">
    <source>
        <dbReference type="Pfam" id="PF25789"/>
    </source>
</evidence>
<keyword evidence="9" id="KW-1185">Reference proteome</keyword>
<feature type="region of interest" description="Disordered" evidence="5">
    <location>
        <begin position="281"/>
        <end position="389"/>
    </location>
</feature>
<dbReference type="OMA" id="CVATWDE"/>
<protein>
    <recommendedName>
        <fullName evidence="4">Protein MAK10 homolog</fullName>
    </recommendedName>
</protein>
<evidence type="ECO:0000256" key="4">
    <source>
        <dbReference type="ARBA" id="ARBA00030494"/>
    </source>
</evidence>
<evidence type="ECO:0000256" key="3">
    <source>
        <dbReference type="ARBA" id="ARBA00022490"/>
    </source>
</evidence>
<feature type="domain" description="NAA35-like N-terminal" evidence="6">
    <location>
        <begin position="48"/>
        <end position="136"/>
    </location>
</feature>
<dbReference type="STRING" id="31234.E3LZT7"/>
<dbReference type="PANTHER" id="PTHR21373:SF0">
    <property type="entry name" value="N-ALPHA-ACETYLTRANSFERASE 35, NATC AUXILIARY SUBUNIT"/>
    <property type="match status" value="1"/>
</dbReference>
<evidence type="ECO:0000256" key="5">
    <source>
        <dbReference type="SAM" id="MobiDB-lite"/>
    </source>
</evidence>
<dbReference type="eggNOG" id="KOG2343">
    <property type="taxonomic scope" value="Eukaryota"/>
</dbReference>
<evidence type="ECO:0000313" key="9">
    <source>
        <dbReference type="Proteomes" id="UP000008281"/>
    </source>
</evidence>
<dbReference type="PANTHER" id="PTHR21373">
    <property type="entry name" value="GLUCOSE REPRESSIBLE PROTEIN MAK10"/>
    <property type="match status" value="1"/>
</dbReference>
<accession>E3LZT7</accession>
<feature type="domain" description="NAA35-like TPR repeats" evidence="7">
    <location>
        <begin position="507"/>
        <end position="907"/>
    </location>
</feature>
<evidence type="ECO:0000259" key="6">
    <source>
        <dbReference type="Pfam" id="PF04112"/>
    </source>
</evidence>
<comment type="subcellular location">
    <subcellularLocation>
        <location evidence="1">Cytoplasm</location>
    </subcellularLocation>
</comment>
<sequence length="921" mass="105311">MSDEKEAKSEKKEVPDPEKTVFGGRKPLTVSNDVSAEFFELCSGLEVGELVTVPMFQLSDVMSAIELLEPKMDVGVNSHSIKTLQSAIQQGLYEEDMPMQLAIMDATIAMLVAWLEGSSLGTTLWTNVMLTNVHSMDHPMFYSFSAGMNLLVRNIYSLINNVGNLEELPEDFNPQSHFMGTKYTPRDEIINLMRNQMECIRSAGEFWNNKTGSLRVLQISSAVASRLDFIAILLEIMAVLVPPEIEDPNYAHKIHLGNTVIDEKDYEAFVEGGQVGKTVEKAAKNKDKTEAAETVQQVKTKVEKNNKKGNGKKGNKKKDKKKGKQAGGEKVDKNVEEVIDSIHQDKLQQKKEQEKPKSSPKSLEKKIQPGGKKNDQNKEEGEEKPKESPCCSGLYCDEANDVDEEEIDDEDYEYEEIIQFTPDFAKAGMLAQKFIKCCEHIEHTYHLGRRGPDDLDLDYTWLMPFDAKACVRLIPACFPRNVKIPTRKEAVRWWRNCAQRILDISHCTPNSVKDVYSMFYFAQMFTFNSCVFTKSLLQVCMFPVDNHLLGKSMTIGEPIEVALKTGFIPQVLVKDSPVYNDQIACNLYDTFMNNMMKCIITSYSSFGCNLTRQRDRLEMAIEELAQLQFHAGKLETRTDEVMLASNMIDEKQQNVSFHSVATFVFHNLLAIIHYYFELGFYMDLYVPYEFPYMFWFLGDVDARWMLTTLERSQEIQINYWKGCSLSTSVNPRHQKEKQQKEEQLKKRLAGLQCSIMNQFAMTMISKGIIKMSVVLVRKGMVKIPEGGEEAERLRFERRFECLQNLGPPLTVTYEQYKLTSGIDALYEEDISLLISSACDHFASAKAQLEKMDIAIEQNRDTMFVDTVWSVKRLLNNFSNLHRIAKANLVATNLLKLGLKDRKMEWGFYEDYPIYPYLKISN</sequence>
<organism evidence="9">
    <name type="scientific">Caenorhabditis remanei</name>
    <name type="common">Caenorhabditis vulgaris</name>
    <dbReference type="NCBI Taxonomy" id="31234"/>
    <lineage>
        <taxon>Eukaryota</taxon>
        <taxon>Metazoa</taxon>
        <taxon>Ecdysozoa</taxon>
        <taxon>Nematoda</taxon>
        <taxon>Chromadorea</taxon>
        <taxon>Rhabditida</taxon>
        <taxon>Rhabditina</taxon>
        <taxon>Rhabditomorpha</taxon>
        <taxon>Rhabditoidea</taxon>
        <taxon>Rhabditidae</taxon>
        <taxon>Peloderinae</taxon>
        <taxon>Caenorhabditis</taxon>
    </lineage>
</organism>
<dbReference type="GO" id="GO:1990359">
    <property type="term" value="P:stress response to zinc ion"/>
    <property type="evidence" value="ECO:0007669"/>
    <property type="project" value="EnsemblMetazoa"/>
</dbReference>
<dbReference type="GO" id="GO:1990170">
    <property type="term" value="P:stress response to cadmium ion"/>
    <property type="evidence" value="ECO:0007669"/>
    <property type="project" value="EnsemblMetazoa"/>
</dbReference>
<dbReference type="InterPro" id="IPR057983">
    <property type="entry name" value="NAA35-like_N"/>
</dbReference>
<dbReference type="Proteomes" id="UP000008281">
    <property type="component" value="Unassembled WGS sequence"/>
</dbReference>
<feature type="region of interest" description="Disordered" evidence="5">
    <location>
        <begin position="1"/>
        <end position="20"/>
    </location>
</feature>
<dbReference type="GO" id="GO:1901562">
    <property type="term" value="P:response to paraquat"/>
    <property type="evidence" value="ECO:0007669"/>
    <property type="project" value="EnsemblMetazoa"/>
</dbReference>
<reference evidence="8" key="1">
    <citation type="submission" date="2007-07" db="EMBL/GenBank/DDBJ databases">
        <title>PCAP assembly of the Caenorhabditis remanei genome.</title>
        <authorList>
            <consortium name="The Caenorhabditis remanei Sequencing Consortium"/>
            <person name="Wilson R.K."/>
        </authorList>
    </citation>
    <scope>NUCLEOTIDE SEQUENCE [LARGE SCALE GENOMIC DNA]</scope>
    <source>
        <strain evidence="8">PB4641</strain>
    </source>
</reference>
<dbReference type="HOGENOM" id="CLU_011757_2_0_1"/>
<gene>
    <name evidence="8" type="ORF">CRE_05533</name>
</gene>
<dbReference type="GO" id="GO:1990169">
    <property type="term" value="P:stress response to copper ion"/>
    <property type="evidence" value="ECO:0007669"/>
    <property type="project" value="EnsemblMetazoa"/>
</dbReference>
<feature type="compositionally biased region" description="Basic and acidic residues" evidence="5">
    <location>
        <begin position="281"/>
        <end position="291"/>
    </location>
</feature>
<feature type="compositionally biased region" description="Basic and acidic residues" evidence="5">
    <location>
        <begin position="1"/>
        <end position="19"/>
    </location>
</feature>
<evidence type="ECO:0000313" key="8">
    <source>
        <dbReference type="EMBL" id="EFO87924.1"/>
    </source>
</evidence>
<dbReference type="InterPro" id="IPR007244">
    <property type="entry name" value="Naa35_N"/>
</dbReference>
<feature type="compositionally biased region" description="Basic residues" evidence="5">
    <location>
        <begin position="307"/>
        <end position="324"/>
    </location>
</feature>
<name>E3LZT7_CAERE</name>
<evidence type="ECO:0000256" key="2">
    <source>
        <dbReference type="ARBA" id="ARBA00006289"/>
    </source>
</evidence>
<dbReference type="AlphaFoldDB" id="E3LZT7"/>
<dbReference type="GO" id="GO:0009408">
    <property type="term" value="P:response to heat"/>
    <property type="evidence" value="ECO:0007669"/>
    <property type="project" value="EnsemblMetazoa"/>
</dbReference>
<dbReference type="GO" id="GO:0031417">
    <property type="term" value="C:NatC complex"/>
    <property type="evidence" value="ECO:0007669"/>
    <property type="project" value="InterPro"/>
</dbReference>